<evidence type="ECO:0008006" key="3">
    <source>
        <dbReference type="Google" id="ProtNLM"/>
    </source>
</evidence>
<proteinExistence type="predicted"/>
<gene>
    <name evidence="1" type="ORF">VRS74_12360</name>
</gene>
<sequence>MPAPSSQAYTYGRKVEGDGTVSFLCSTDTDAWPWLELPPQHPIPLQTQNYWTSVGASSALGTLEEGKWSALTWTDWELGDRAAGMAARGTFARTVVDDRLAFETRLFDASDRLIVTMRGRGVVFRNRNFEAWRAEAKGEVSHDAPAGFEYAPRELLGLSERELPLVSSLNGDCAMALVTKAKGLMPGHPYFSGSGDHVNAPHLAEIARQVVSLLCDGAPFLVTGGEMVMRRYIELDCAFDIAITGQDAATATMQVSQMDKPCAQLTLRWEPLSA</sequence>
<evidence type="ECO:0000313" key="1">
    <source>
        <dbReference type="EMBL" id="MEE1878476.1"/>
    </source>
</evidence>
<dbReference type="Proteomes" id="UP001343492">
    <property type="component" value="Unassembled WGS sequence"/>
</dbReference>
<protein>
    <recommendedName>
        <fullName evidence="3">Bacterial bifunctional deaminase-reductase C-terminal domain-containing protein</fullName>
    </recommendedName>
</protein>
<comment type="caution">
    <text evidence="1">The sequence shown here is derived from an EMBL/GenBank/DDBJ whole genome shotgun (WGS) entry which is preliminary data.</text>
</comment>
<accession>A0ABU7GJR5</accession>
<evidence type="ECO:0000313" key="2">
    <source>
        <dbReference type="Proteomes" id="UP001343492"/>
    </source>
</evidence>
<name>A0ABU7GJR5_9SPHN</name>
<reference evidence="1 2" key="1">
    <citation type="submission" date="2024-01" db="EMBL/GenBank/DDBJ databases">
        <title>The genome sequence of Erythrobacteraceae sp. strain 1XM1-14.</title>
        <authorList>
            <person name="Liu Y."/>
        </authorList>
    </citation>
    <scope>NUCLEOTIDE SEQUENCE [LARGE SCALE GENOMIC DNA]</scope>
    <source>
        <strain evidence="1 2">1XM1-14</strain>
    </source>
</reference>
<dbReference type="EMBL" id="JAZDQV010000016">
    <property type="protein sequence ID" value="MEE1878476.1"/>
    <property type="molecule type" value="Genomic_DNA"/>
</dbReference>
<dbReference type="RefSeq" id="WP_354145539.1">
    <property type="nucleotide sequence ID" value="NZ_JAZDQV010000016.1"/>
</dbReference>
<keyword evidence="2" id="KW-1185">Reference proteome</keyword>
<organism evidence="1 2">
    <name type="scientific">Altererythrobacter litoralis</name>
    <dbReference type="NCBI Taxonomy" id="3113904"/>
    <lineage>
        <taxon>Bacteria</taxon>
        <taxon>Pseudomonadati</taxon>
        <taxon>Pseudomonadota</taxon>
        <taxon>Alphaproteobacteria</taxon>
        <taxon>Sphingomonadales</taxon>
        <taxon>Erythrobacteraceae</taxon>
        <taxon>Altererythrobacter</taxon>
    </lineage>
</organism>